<sequence length="252" mass="25618">MTTVAILTAAGSGTRLGRDLPKAFVEVAGVPMVVHAARRLAASAVVDAVVVTAPHRLVTQMADVVSGDPQVTVPVRVVAGGSTRQESVAAGLAAADAADVVLVHDAARPFASADLVRRVVAAVRDGHGAVVPGLPVVDTVKAVSAASHDFRTPPRPAATPSGAPITVEPVTSTPDRALLRAVQTPQGFDRALLERAHAAAAGRAADAHATDDAGLVEALGEQVVVVPGEESALKITTERDLYLAALYARTDA</sequence>
<dbReference type="KEGG" id="xya:ET471_03220"/>
<keyword evidence="6 7" id="KW-0414">Isoprene biosynthesis</keyword>
<feature type="site" description="Transition state stabilizer" evidence="7">
    <location>
        <position position="15"/>
    </location>
</feature>
<evidence type="ECO:0000256" key="5">
    <source>
        <dbReference type="ARBA" id="ARBA00022695"/>
    </source>
</evidence>
<dbReference type="FunFam" id="3.90.550.10:FF:000003">
    <property type="entry name" value="2-C-methyl-D-erythritol 4-phosphate cytidylyltransferase"/>
    <property type="match status" value="1"/>
</dbReference>
<dbReference type="AlphaFoldDB" id="A0A4V0YFW9"/>
<keyword evidence="9" id="KW-1185">Reference proteome</keyword>
<gene>
    <name evidence="7" type="primary">ispD</name>
    <name evidence="8" type="ORF">ET471_03220</name>
</gene>
<dbReference type="InterPro" id="IPR029044">
    <property type="entry name" value="Nucleotide-diphossugar_trans"/>
</dbReference>
<evidence type="ECO:0000256" key="2">
    <source>
        <dbReference type="ARBA" id="ARBA00004787"/>
    </source>
</evidence>
<dbReference type="InterPro" id="IPR001228">
    <property type="entry name" value="IspD"/>
</dbReference>
<comment type="catalytic activity">
    <reaction evidence="1 7">
        <text>2-C-methyl-D-erythritol 4-phosphate + CTP + H(+) = 4-CDP-2-C-methyl-D-erythritol + diphosphate</text>
        <dbReference type="Rhea" id="RHEA:13429"/>
        <dbReference type="ChEBI" id="CHEBI:15378"/>
        <dbReference type="ChEBI" id="CHEBI:33019"/>
        <dbReference type="ChEBI" id="CHEBI:37563"/>
        <dbReference type="ChEBI" id="CHEBI:57823"/>
        <dbReference type="ChEBI" id="CHEBI:58262"/>
        <dbReference type="EC" id="2.7.7.60"/>
    </reaction>
</comment>
<name>A0A4V0YFW9_9MICO</name>
<comment type="pathway">
    <text evidence="2 7">Isoprenoid biosynthesis; isopentenyl diphosphate biosynthesis via DXP pathway; isopentenyl diphosphate from 1-deoxy-D-xylulose 5-phosphate: step 2/6.</text>
</comment>
<evidence type="ECO:0000256" key="3">
    <source>
        <dbReference type="ARBA" id="ARBA00009789"/>
    </source>
</evidence>
<proteinExistence type="inferred from homology"/>
<organism evidence="8 9">
    <name type="scientific">Xylanimonas protaetiae</name>
    <dbReference type="NCBI Taxonomy" id="2509457"/>
    <lineage>
        <taxon>Bacteria</taxon>
        <taxon>Bacillati</taxon>
        <taxon>Actinomycetota</taxon>
        <taxon>Actinomycetes</taxon>
        <taxon>Micrococcales</taxon>
        <taxon>Promicromonosporaceae</taxon>
        <taxon>Xylanimonas</taxon>
    </lineage>
</organism>
<keyword evidence="4 7" id="KW-0808">Transferase</keyword>
<dbReference type="GO" id="GO:0050518">
    <property type="term" value="F:2-C-methyl-D-erythritol 4-phosphate cytidylyltransferase activity"/>
    <property type="evidence" value="ECO:0007669"/>
    <property type="project" value="UniProtKB-UniRule"/>
</dbReference>
<keyword evidence="5 7" id="KW-0548">Nucleotidyltransferase</keyword>
<evidence type="ECO:0000313" key="9">
    <source>
        <dbReference type="Proteomes" id="UP000292118"/>
    </source>
</evidence>
<dbReference type="Proteomes" id="UP000292118">
    <property type="component" value="Chromosome"/>
</dbReference>
<evidence type="ECO:0000256" key="1">
    <source>
        <dbReference type="ARBA" id="ARBA00001282"/>
    </source>
</evidence>
<dbReference type="InterPro" id="IPR034683">
    <property type="entry name" value="IspD/TarI"/>
</dbReference>
<protein>
    <recommendedName>
        <fullName evidence="7">2-C-methyl-D-erythritol 4-phosphate cytidylyltransferase</fullName>
        <ecNumber evidence="7">2.7.7.60</ecNumber>
    </recommendedName>
    <alternativeName>
        <fullName evidence="7">4-diphosphocytidyl-2C-methyl-D-erythritol synthase</fullName>
    </alternativeName>
    <alternativeName>
        <fullName evidence="7">MEP cytidylyltransferase</fullName>
        <shortName evidence="7">MCT</shortName>
    </alternativeName>
</protein>
<accession>A0A4V0YFW9</accession>
<dbReference type="HAMAP" id="MF_00108">
    <property type="entry name" value="IspD"/>
    <property type="match status" value="1"/>
</dbReference>
<dbReference type="RefSeq" id="WP_129186571.1">
    <property type="nucleotide sequence ID" value="NZ_CP035493.1"/>
</dbReference>
<evidence type="ECO:0000256" key="4">
    <source>
        <dbReference type="ARBA" id="ARBA00022679"/>
    </source>
</evidence>
<feature type="site" description="Positions MEP for the nucleophilic attack" evidence="7">
    <location>
        <position position="176"/>
    </location>
</feature>
<dbReference type="EC" id="2.7.7.60" evidence="7"/>
<dbReference type="PROSITE" id="PS01295">
    <property type="entry name" value="ISPD"/>
    <property type="match status" value="1"/>
</dbReference>
<dbReference type="OrthoDB" id="9802561at2"/>
<dbReference type="EMBL" id="CP035493">
    <property type="protein sequence ID" value="QAY69171.1"/>
    <property type="molecule type" value="Genomic_DNA"/>
</dbReference>
<dbReference type="PANTHER" id="PTHR32125:SF4">
    <property type="entry name" value="2-C-METHYL-D-ERYTHRITOL 4-PHOSPHATE CYTIDYLYLTRANSFERASE, CHLOROPLASTIC"/>
    <property type="match status" value="1"/>
</dbReference>
<dbReference type="Gene3D" id="3.90.550.10">
    <property type="entry name" value="Spore Coat Polysaccharide Biosynthesis Protein SpsA, Chain A"/>
    <property type="match status" value="1"/>
</dbReference>
<feature type="site" description="Positions MEP for the nucleophilic attack" evidence="7">
    <location>
        <position position="234"/>
    </location>
</feature>
<dbReference type="InterPro" id="IPR018294">
    <property type="entry name" value="ISPD_synthase_CS"/>
</dbReference>
<evidence type="ECO:0000313" key="8">
    <source>
        <dbReference type="EMBL" id="QAY69171.1"/>
    </source>
</evidence>
<evidence type="ECO:0000256" key="6">
    <source>
        <dbReference type="ARBA" id="ARBA00023229"/>
    </source>
</evidence>
<comment type="function">
    <text evidence="7">Catalyzes the formation of 4-diphosphocytidyl-2-C-methyl-D-erythritol from CTP and 2-C-methyl-D-erythritol 4-phosphate (MEP).</text>
</comment>
<dbReference type="GO" id="GO:0019288">
    <property type="term" value="P:isopentenyl diphosphate biosynthetic process, methylerythritol 4-phosphate pathway"/>
    <property type="evidence" value="ECO:0007669"/>
    <property type="project" value="UniProtKB-UniRule"/>
</dbReference>
<evidence type="ECO:0000256" key="7">
    <source>
        <dbReference type="HAMAP-Rule" id="MF_00108"/>
    </source>
</evidence>
<reference evidence="8 9" key="1">
    <citation type="submission" date="2019-01" db="EMBL/GenBank/DDBJ databases">
        <title>Genome sequencing of strain FW10M-9.</title>
        <authorList>
            <person name="Heo J."/>
            <person name="Kim S.-J."/>
            <person name="Kim J.-S."/>
            <person name="Hong S.-B."/>
            <person name="Kwon S.-W."/>
        </authorList>
    </citation>
    <scope>NUCLEOTIDE SEQUENCE [LARGE SCALE GENOMIC DNA]</scope>
    <source>
        <strain evidence="8 9">FW10M-9</strain>
    </source>
</reference>
<comment type="similarity">
    <text evidence="3 7">Belongs to the IspD/TarI cytidylyltransferase family. IspD subfamily.</text>
</comment>
<feature type="site" description="Transition state stabilizer" evidence="7">
    <location>
        <position position="22"/>
    </location>
</feature>
<dbReference type="SUPFAM" id="SSF53448">
    <property type="entry name" value="Nucleotide-diphospho-sugar transferases"/>
    <property type="match status" value="1"/>
</dbReference>
<dbReference type="Pfam" id="PF01128">
    <property type="entry name" value="IspD"/>
    <property type="match status" value="2"/>
</dbReference>
<dbReference type="UniPathway" id="UPA00056">
    <property type="reaction ID" value="UER00093"/>
</dbReference>
<dbReference type="InterPro" id="IPR050088">
    <property type="entry name" value="IspD/TarI_cytidylyltransf_bact"/>
</dbReference>
<dbReference type="PANTHER" id="PTHR32125">
    <property type="entry name" value="2-C-METHYL-D-ERYTHRITOL 4-PHOSPHATE CYTIDYLYLTRANSFERASE, CHLOROPLASTIC"/>
    <property type="match status" value="1"/>
</dbReference>